<accession>A0ABW6NCT7</accession>
<dbReference type="InterPro" id="IPR057574">
    <property type="entry name" value="nSTAND_NTPase5_dom"/>
</dbReference>
<dbReference type="InterPro" id="IPR011990">
    <property type="entry name" value="TPR-like_helical_dom_sf"/>
</dbReference>
<evidence type="ECO:0000313" key="2">
    <source>
        <dbReference type="EMBL" id="MFF0452888.1"/>
    </source>
</evidence>
<reference evidence="2 3" key="1">
    <citation type="submission" date="2024-10" db="EMBL/GenBank/DDBJ databases">
        <title>The Natural Products Discovery Center: Release of the First 8490 Sequenced Strains for Exploring Actinobacteria Biosynthetic Diversity.</title>
        <authorList>
            <person name="Kalkreuter E."/>
            <person name="Kautsar S.A."/>
            <person name="Yang D."/>
            <person name="Bader C.D."/>
            <person name="Teijaro C.N."/>
            <person name="Fluegel L."/>
            <person name="Davis C.M."/>
            <person name="Simpson J.R."/>
            <person name="Lauterbach L."/>
            <person name="Steele A.D."/>
            <person name="Gui C."/>
            <person name="Meng S."/>
            <person name="Li G."/>
            <person name="Viehrig K."/>
            <person name="Ye F."/>
            <person name="Su P."/>
            <person name="Kiefer A.F."/>
            <person name="Nichols A."/>
            <person name="Cepeda A.J."/>
            <person name="Yan W."/>
            <person name="Fan B."/>
            <person name="Jiang Y."/>
            <person name="Adhikari A."/>
            <person name="Zheng C.-J."/>
            <person name="Schuster L."/>
            <person name="Cowan T.M."/>
            <person name="Smanski M.J."/>
            <person name="Chevrette M.G."/>
            <person name="De Carvalho L.P.S."/>
            <person name="Shen B."/>
        </authorList>
    </citation>
    <scope>NUCLEOTIDE SEQUENCE [LARGE SCALE GENOMIC DNA]</scope>
    <source>
        <strain evidence="2 3">NPDC004550</strain>
    </source>
</reference>
<dbReference type="SUPFAM" id="SSF48452">
    <property type="entry name" value="TPR-like"/>
    <property type="match status" value="4"/>
</dbReference>
<protein>
    <submittedName>
        <fullName evidence="2">Tetratricopeptide repeat protein</fullName>
    </submittedName>
</protein>
<dbReference type="InterPro" id="IPR019734">
    <property type="entry name" value="TPR_rpt"/>
</dbReference>
<dbReference type="Gene3D" id="1.25.40.10">
    <property type="entry name" value="Tetratricopeptide repeat domain"/>
    <property type="match status" value="3"/>
</dbReference>
<dbReference type="Pfam" id="PF25199">
    <property type="entry name" value="nSTAND_NTPase5"/>
    <property type="match status" value="1"/>
</dbReference>
<feature type="domain" description="Novel STAND NTPase 5" evidence="1">
    <location>
        <begin position="246"/>
        <end position="362"/>
    </location>
</feature>
<dbReference type="Pfam" id="PF13374">
    <property type="entry name" value="TPR_10"/>
    <property type="match status" value="2"/>
</dbReference>
<name>A0ABW6NCT7_9NOCA</name>
<comment type="caution">
    <text evidence="2">The sequence shown here is derived from an EMBL/GenBank/DDBJ whole genome shotgun (WGS) entry which is preliminary data.</text>
</comment>
<dbReference type="SUPFAM" id="SSF52540">
    <property type="entry name" value="P-loop containing nucleoside triphosphate hydrolases"/>
    <property type="match status" value="1"/>
</dbReference>
<evidence type="ECO:0000313" key="3">
    <source>
        <dbReference type="Proteomes" id="UP001601521"/>
    </source>
</evidence>
<proteinExistence type="predicted"/>
<dbReference type="InterPro" id="IPR009003">
    <property type="entry name" value="Peptidase_S1_PA"/>
</dbReference>
<dbReference type="SMART" id="SM00028">
    <property type="entry name" value="TPR"/>
    <property type="match status" value="7"/>
</dbReference>
<evidence type="ECO:0000259" key="1">
    <source>
        <dbReference type="Pfam" id="PF25199"/>
    </source>
</evidence>
<dbReference type="SUPFAM" id="SSF50494">
    <property type="entry name" value="Trypsin-like serine proteases"/>
    <property type="match status" value="1"/>
</dbReference>
<keyword evidence="3" id="KW-1185">Reference proteome</keyword>
<organism evidence="2 3">
    <name type="scientific">Nocardia africana</name>
    <dbReference type="NCBI Taxonomy" id="134964"/>
    <lineage>
        <taxon>Bacteria</taxon>
        <taxon>Bacillati</taxon>
        <taxon>Actinomycetota</taxon>
        <taxon>Actinomycetes</taxon>
        <taxon>Mycobacteriales</taxon>
        <taxon>Nocardiaceae</taxon>
        <taxon>Nocardia</taxon>
    </lineage>
</organism>
<dbReference type="InterPro" id="IPR027417">
    <property type="entry name" value="P-loop_NTPase"/>
</dbReference>
<dbReference type="RefSeq" id="WP_387249614.1">
    <property type="nucleotide sequence ID" value="NZ_JBIALX010000002.1"/>
</dbReference>
<dbReference type="Pfam" id="PF13365">
    <property type="entry name" value="Trypsin_2"/>
    <property type="match status" value="1"/>
</dbReference>
<gene>
    <name evidence="2" type="ORF">ACFYTH_05910</name>
</gene>
<dbReference type="PANTHER" id="PTHR19959:SF119">
    <property type="entry name" value="FUNGAL LIPASE-LIKE DOMAIN-CONTAINING PROTEIN"/>
    <property type="match status" value="1"/>
</dbReference>
<dbReference type="Proteomes" id="UP001601521">
    <property type="component" value="Unassembled WGS sequence"/>
</dbReference>
<dbReference type="EMBL" id="JBIALX010000002">
    <property type="protein sequence ID" value="MFF0452888.1"/>
    <property type="molecule type" value="Genomic_DNA"/>
</dbReference>
<dbReference type="PANTHER" id="PTHR19959">
    <property type="entry name" value="KINESIN LIGHT CHAIN"/>
    <property type="match status" value="1"/>
</dbReference>
<sequence length="1237" mass="134936">MEWGQVFGVIGACSGSGYLIAPRLVLTSAHVVGKNGTTVSIYHPGREETFSGLVVWSGSSGERDDAALVHLDDPRWTPPALTPVIWGRTVTYQPGIACRTWGLPQFVQRTGQHADVEQPSGTLNPGDRIVADRYVVHFDAYPPSGPLESQTGSPWAGMSGAAVYCGNLLAGVVVGDPAGRQHAGLEAVPAYVLLHDQGFRETVAKYAGDGSLTLEPIELQQLMDRQSPLRTSPVASTPATLLTARRAIVSFRGRGELLSRLHTWTEQPDLGVWLLHGPGGQGKTRVAHCLGETLSDQEWAVLWLDPSANAEQVRILPQVSGKLLVIVDYAETRPGQVTSLFNELGRRPSNQPVKILLLARTEGAWWHQLGMGGDTVAEIRDAALKHSLPPLDRTPEDRRETYTAAVSDFARVLPLLRWQDDVRDWPAIAAEIVAAPPEFRHETTALGMHMHALIDLLDAASVTSCDRERPNTVGSSPGRPLEDRILDHERSYWMNSARARDLVPHLGIETLTDIVTATAVLAPVDIQSLEDALQHIPDLADQPRIMTGRIRDWLMSLYPGQSPGKFGGLAPDRIAEQLVRNSITDLTRPCLIEALAATAELPQAEYLLTVCARAAAHSSLTAEAGHQLTRWCLQHPDRLLPAAMWVATQVEEPGPLLAALEQIVEAPSADVSTLMRLSDTIPEDTQVLAAVAVALCEAVVARLQPSQDQSDRHNAQFAKYLGDLTVRLRALGRHEEALGTLREVTETFRALAEREPLLHLPHLATSYFNLAGNLSELGHLEESLDAANRCVGIFRRLAEQHDEQFLPKLAAGLANLAERLGSLNRPEEALTAAEEAVQINQQLAQKQPEWFMFDLARSLSTLASCLSALGLRDDSLSAARDVVTIRRQLAKYHPDAHTPALATSLNNLAKYLGDKGLHDQELEAVREATQIRRWLAERRPAAFLGDLGTSFGNLAACLGEVGQYEKGLEAADEATRIFRSLAGHRPQAYLPHLASSLMNQAVRLSDMQKDEEALAVSREGVRIYRQLAEERPEVYKPQLGTSLINLSSDLNALGAPKEGLCAADEATAIFRSLARQLPEAYLPHLGSSLSNLGTHLGALGHHEQGLDAAREAAAVFRGLVEHHRNVFLPNLASCLNDLANRLSQLELHEESIDAANEAVRIYRELAEQRPDAYLTYLARSLRNLAIGLSVSGRHGPAFDAASESMAFWEKLVESAPSLHGPSLEEARMAFLRIAGLL</sequence>